<dbReference type="EMBL" id="MWDB01000012">
    <property type="protein sequence ID" value="OQB41676.1"/>
    <property type="molecule type" value="Genomic_DNA"/>
</dbReference>
<dbReference type="Pfam" id="PF00899">
    <property type="entry name" value="ThiF"/>
    <property type="match status" value="1"/>
</dbReference>
<evidence type="ECO:0000259" key="1">
    <source>
        <dbReference type="Pfam" id="PF00899"/>
    </source>
</evidence>
<feature type="domain" description="THIF-type NAD/FAD binding fold" evidence="1">
    <location>
        <begin position="2"/>
        <end position="220"/>
    </location>
</feature>
<dbReference type="Proteomes" id="UP000485621">
    <property type="component" value="Unassembled WGS sequence"/>
</dbReference>
<dbReference type="GO" id="GO:0008641">
    <property type="term" value="F:ubiquitin-like modifier activating enzyme activity"/>
    <property type="evidence" value="ECO:0007669"/>
    <property type="project" value="InterPro"/>
</dbReference>
<dbReference type="AlphaFoldDB" id="A0A1V5ZNQ5"/>
<reference evidence="2" key="1">
    <citation type="submission" date="2017-02" db="EMBL/GenBank/DDBJ databases">
        <title>Delving into the versatile metabolic prowess of the omnipresent phylum Bacteroidetes.</title>
        <authorList>
            <person name="Nobu M.K."/>
            <person name="Mei R."/>
            <person name="Narihiro T."/>
            <person name="Kuroda K."/>
            <person name="Liu W.-T."/>
        </authorList>
    </citation>
    <scope>NUCLEOTIDE SEQUENCE</scope>
    <source>
        <strain evidence="2">ADurb.Bin160</strain>
    </source>
</reference>
<dbReference type="InterPro" id="IPR000594">
    <property type="entry name" value="ThiF_NAD_FAD-bd"/>
</dbReference>
<proteinExistence type="predicted"/>
<accession>A0A1V5ZNQ5</accession>
<name>A0A1V5ZNQ5_9BACT</name>
<evidence type="ECO:0000313" key="2">
    <source>
        <dbReference type="EMBL" id="OQB41676.1"/>
    </source>
</evidence>
<organism evidence="2">
    <name type="scientific">candidate division CPR1 bacterium ADurb.Bin160</name>
    <dbReference type="NCBI Taxonomy" id="1852826"/>
    <lineage>
        <taxon>Bacteria</taxon>
        <taxon>candidate division CPR1</taxon>
    </lineage>
</organism>
<dbReference type="SUPFAM" id="SSF69572">
    <property type="entry name" value="Activating enzymes of the ubiquitin-like proteins"/>
    <property type="match status" value="1"/>
</dbReference>
<sequence>MRKNNIIIIGVGGIGSNLAEFISRFLNFEKEFCGKIVLIDGDSFEEKNKTRQSFIRYGNKAESKVLELIQKFTEIPFVFHDVYINKKNVSEYILDDAVVFLCVDNHKTRKIISDHCNTLNNITIINGGNDLLDGSVHLYVRENGKDITPSLTKYNPEIETPEDETPEEMSCEKRSISEPQIFFTNLQAAIIMCQVYYSLYTDTKTKNLPSIIYFDIATQKVTPSFRK</sequence>
<dbReference type="InterPro" id="IPR035985">
    <property type="entry name" value="Ubiquitin-activating_enz"/>
</dbReference>
<comment type="caution">
    <text evidence="2">The sequence shown here is derived from an EMBL/GenBank/DDBJ whole genome shotgun (WGS) entry which is preliminary data.</text>
</comment>
<protein>
    <submittedName>
        <fullName evidence="2">Thiamine biosynthesis protein ThiF</fullName>
    </submittedName>
</protein>
<gene>
    <name evidence="2" type="ORF">BWY04_00672</name>
</gene>
<dbReference type="Gene3D" id="3.40.50.720">
    <property type="entry name" value="NAD(P)-binding Rossmann-like Domain"/>
    <property type="match status" value="1"/>
</dbReference>